<feature type="compositionally biased region" description="Low complexity" evidence="2">
    <location>
        <begin position="236"/>
        <end position="245"/>
    </location>
</feature>
<feature type="region of interest" description="Disordered" evidence="2">
    <location>
        <begin position="28"/>
        <end position="262"/>
    </location>
</feature>
<protein>
    <submittedName>
        <fullName evidence="3">Uncharacterized protein</fullName>
    </submittedName>
</protein>
<evidence type="ECO:0000256" key="2">
    <source>
        <dbReference type="SAM" id="MobiDB-lite"/>
    </source>
</evidence>
<feature type="coiled-coil region" evidence="1">
    <location>
        <begin position="262"/>
        <end position="303"/>
    </location>
</feature>
<accession>A0AAD5Y3B3</accession>
<feature type="compositionally biased region" description="Polar residues" evidence="2">
    <location>
        <begin position="67"/>
        <end position="79"/>
    </location>
</feature>
<feature type="compositionally biased region" description="Basic and acidic residues" evidence="2">
    <location>
        <begin position="194"/>
        <end position="209"/>
    </location>
</feature>
<evidence type="ECO:0000256" key="1">
    <source>
        <dbReference type="SAM" id="Coils"/>
    </source>
</evidence>
<proteinExistence type="predicted"/>
<feature type="compositionally biased region" description="Polar residues" evidence="2">
    <location>
        <begin position="47"/>
        <end position="61"/>
    </location>
</feature>
<organism evidence="3 4">
    <name type="scientific">Boothiomyces macroporosus</name>
    <dbReference type="NCBI Taxonomy" id="261099"/>
    <lineage>
        <taxon>Eukaryota</taxon>
        <taxon>Fungi</taxon>
        <taxon>Fungi incertae sedis</taxon>
        <taxon>Chytridiomycota</taxon>
        <taxon>Chytridiomycota incertae sedis</taxon>
        <taxon>Chytridiomycetes</taxon>
        <taxon>Rhizophydiales</taxon>
        <taxon>Terramycetaceae</taxon>
        <taxon>Boothiomyces</taxon>
    </lineage>
</organism>
<feature type="compositionally biased region" description="Polar residues" evidence="2">
    <location>
        <begin position="210"/>
        <end position="235"/>
    </location>
</feature>
<feature type="compositionally biased region" description="Basic and acidic residues" evidence="2">
    <location>
        <begin position="248"/>
        <end position="257"/>
    </location>
</feature>
<reference evidence="3" key="1">
    <citation type="submission" date="2020-05" db="EMBL/GenBank/DDBJ databases">
        <title>Phylogenomic resolution of chytrid fungi.</title>
        <authorList>
            <person name="Stajich J.E."/>
            <person name="Amses K."/>
            <person name="Simmons R."/>
            <person name="Seto K."/>
            <person name="Myers J."/>
            <person name="Bonds A."/>
            <person name="Quandt C.A."/>
            <person name="Barry K."/>
            <person name="Liu P."/>
            <person name="Grigoriev I."/>
            <person name="Longcore J.E."/>
            <person name="James T.Y."/>
        </authorList>
    </citation>
    <scope>NUCLEOTIDE SEQUENCE</scope>
    <source>
        <strain evidence="3">PLAUS21</strain>
    </source>
</reference>
<keyword evidence="4" id="KW-1185">Reference proteome</keyword>
<dbReference type="AlphaFoldDB" id="A0AAD5Y3B3"/>
<name>A0AAD5Y3B3_9FUNG</name>
<feature type="compositionally biased region" description="Basic and acidic residues" evidence="2">
    <location>
        <begin position="121"/>
        <end position="145"/>
    </location>
</feature>
<comment type="caution">
    <text evidence="3">The sequence shown here is derived from an EMBL/GenBank/DDBJ whole genome shotgun (WGS) entry which is preliminary data.</text>
</comment>
<keyword evidence="1" id="KW-0175">Coiled coil</keyword>
<feature type="compositionally biased region" description="Polar residues" evidence="2">
    <location>
        <begin position="149"/>
        <end position="168"/>
    </location>
</feature>
<dbReference type="Proteomes" id="UP001210925">
    <property type="component" value="Unassembled WGS sequence"/>
</dbReference>
<evidence type="ECO:0000313" key="3">
    <source>
        <dbReference type="EMBL" id="KAJ3256461.1"/>
    </source>
</evidence>
<feature type="compositionally biased region" description="Basic and acidic residues" evidence="2">
    <location>
        <begin position="80"/>
        <end position="109"/>
    </location>
</feature>
<gene>
    <name evidence="3" type="ORF">HK103_005459</name>
</gene>
<dbReference type="EMBL" id="JADGKB010000050">
    <property type="protein sequence ID" value="KAJ3256461.1"/>
    <property type="molecule type" value="Genomic_DNA"/>
</dbReference>
<evidence type="ECO:0000313" key="4">
    <source>
        <dbReference type="Proteomes" id="UP001210925"/>
    </source>
</evidence>
<sequence length="369" mass="41831">MSKPNSVVEKKLNTKNALEKTIKIYLDGEPKKKSSVVDRLSAPKTLSKPTSAYISRKSTMSAMAGSSRPTSRNVMNSLQDKNKYRDSRPRKYETTSEKNSKLSTSEKKSTSVTLRPPANPNEKKPEQLQLDRTDKTISKKDKSIKEASQLETQKRAQSPRSHQQTESFETPEKKQSRPKSALSHWQTAENTPLVKDDSFKNEKSFKQEPRTSVGNNLRPSSANLQRPNSFSNRPNSGSKRPTSPRKSPPLEEPKPEDTELQTEATNELIISLQNRIARLEEQNAKLLKERDRLTRDLDNHIKANVGERTNVDHLKAQFTEQHAQNASLIVHNRSLKTQVYELEALIETLLQTAPPETAQQIRSNLKQFG</sequence>